<keyword evidence="1" id="KW-0238">DNA-binding</keyword>
<dbReference type="Proteomes" id="UP000190951">
    <property type="component" value="Chromosome"/>
</dbReference>
<dbReference type="InterPro" id="IPR050624">
    <property type="entry name" value="HTH-type_Tx_Regulator"/>
</dbReference>
<dbReference type="PANTHER" id="PTHR43479">
    <property type="entry name" value="ACREF/ENVCD OPERON REPRESSOR-RELATED"/>
    <property type="match status" value="1"/>
</dbReference>
<dbReference type="InterPro" id="IPR039532">
    <property type="entry name" value="TetR_C_Firmicutes"/>
</dbReference>
<gene>
    <name evidence="2" type="ORF">CROST_009960</name>
</gene>
<name>A0A1S8M7D4_9CLOT</name>
<dbReference type="InterPro" id="IPR001647">
    <property type="entry name" value="HTH_TetR"/>
</dbReference>
<dbReference type="KEGG" id="crw:CROST_009960"/>
<dbReference type="InterPro" id="IPR009057">
    <property type="entry name" value="Homeodomain-like_sf"/>
</dbReference>
<dbReference type="EMBL" id="CP096983">
    <property type="protein sequence ID" value="URZ10288.1"/>
    <property type="molecule type" value="Genomic_DNA"/>
</dbReference>
<protein>
    <submittedName>
        <fullName evidence="2">Uncharacterized protein</fullName>
    </submittedName>
</protein>
<dbReference type="RefSeq" id="WP_077834274.1">
    <property type="nucleotide sequence ID" value="NZ_CP096983.1"/>
</dbReference>
<dbReference type="STRING" id="84029.CROST_10410"/>
<dbReference type="Gene3D" id="1.10.357.10">
    <property type="entry name" value="Tetracycline Repressor, domain 2"/>
    <property type="match status" value="1"/>
</dbReference>
<sequence>MKDRRFIKTEQAIRETFLNLLKEKSLNKITVSQISISANLGRGTFYLHYKDIYDLYNTIENEIYTELGELFEKSNPYANETNLMDLINNIIDYISEHSNIFEIFIRLEFKENLLFKLKNYFFDKILHESIVLSRPINNNIDYDVVEANFIVSGVVGVIEHWLNNGMIIPKEDISIMLQKILNKF</sequence>
<reference evidence="2 3" key="1">
    <citation type="submission" date="2022-04" db="EMBL/GenBank/DDBJ databases">
        <title>Genome sequence of C. roseum typestrain.</title>
        <authorList>
            <person name="Poehlein A."/>
            <person name="Schoch T."/>
            <person name="Duerre P."/>
            <person name="Daniel R."/>
        </authorList>
    </citation>
    <scope>NUCLEOTIDE SEQUENCE [LARGE SCALE GENOMIC DNA]</scope>
    <source>
        <strain evidence="2 3">DSM 7320</strain>
    </source>
</reference>
<dbReference type="PANTHER" id="PTHR43479:SF7">
    <property type="entry name" value="TETR-FAMILY TRANSCRIPTIONAL REGULATOR"/>
    <property type="match status" value="1"/>
</dbReference>
<evidence type="ECO:0000313" key="2">
    <source>
        <dbReference type="EMBL" id="URZ10288.1"/>
    </source>
</evidence>
<accession>A0A1S8M7D4</accession>
<evidence type="ECO:0000256" key="1">
    <source>
        <dbReference type="ARBA" id="ARBA00023125"/>
    </source>
</evidence>
<evidence type="ECO:0000313" key="3">
    <source>
        <dbReference type="Proteomes" id="UP000190951"/>
    </source>
</evidence>
<dbReference type="SUPFAM" id="SSF46689">
    <property type="entry name" value="Homeodomain-like"/>
    <property type="match status" value="1"/>
</dbReference>
<dbReference type="AlphaFoldDB" id="A0A1S8M7D4"/>
<dbReference type="PROSITE" id="PS50977">
    <property type="entry name" value="HTH_TETR_2"/>
    <property type="match status" value="1"/>
</dbReference>
<dbReference type="Pfam" id="PF14278">
    <property type="entry name" value="TetR_C_8"/>
    <property type="match status" value="1"/>
</dbReference>
<proteinExistence type="predicted"/>
<keyword evidence="3" id="KW-1185">Reference proteome</keyword>
<organism evidence="2 3">
    <name type="scientific">Clostridium felsineum</name>
    <dbReference type="NCBI Taxonomy" id="36839"/>
    <lineage>
        <taxon>Bacteria</taxon>
        <taxon>Bacillati</taxon>
        <taxon>Bacillota</taxon>
        <taxon>Clostridia</taxon>
        <taxon>Eubacteriales</taxon>
        <taxon>Clostridiaceae</taxon>
        <taxon>Clostridium</taxon>
    </lineage>
</organism>
<dbReference type="GO" id="GO:0003677">
    <property type="term" value="F:DNA binding"/>
    <property type="evidence" value="ECO:0007669"/>
    <property type="project" value="UniProtKB-UniRule"/>
</dbReference>